<gene>
    <name evidence="8" type="ORF">M437DRAFT_12313</name>
</gene>
<dbReference type="STRING" id="1043003.A0A074WMJ7"/>
<evidence type="ECO:0000313" key="8">
    <source>
        <dbReference type="EMBL" id="KEQ63611.1"/>
    </source>
</evidence>
<evidence type="ECO:0000256" key="5">
    <source>
        <dbReference type="ARBA" id="ARBA00023274"/>
    </source>
</evidence>
<evidence type="ECO:0000256" key="7">
    <source>
        <dbReference type="ARBA" id="ARBA00035399"/>
    </source>
</evidence>
<organism evidence="8 9">
    <name type="scientific">Aureobasidium melanogenum (strain CBS 110374)</name>
    <name type="common">Aureobasidium pullulans var. melanogenum</name>
    <dbReference type="NCBI Taxonomy" id="1043003"/>
    <lineage>
        <taxon>Eukaryota</taxon>
        <taxon>Fungi</taxon>
        <taxon>Dikarya</taxon>
        <taxon>Ascomycota</taxon>
        <taxon>Pezizomycotina</taxon>
        <taxon>Dothideomycetes</taxon>
        <taxon>Dothideomycetidae</taxon>
        <taxon>Dothideales</taxon>
        <taxon>Saccotheciaceae</taxon>
        <taxon>Aureobasidium</taxon>
    </lineage>
</organism>
<accession>A0A074WMJ7</accession>
<evidence type="ECO:0000313" key="9">
    <source>
        <dbReference type="Proteomes" id="UP000030672"/>
    </source>
</evidence>
<keyword evidence="3" id="KW-0689">Ribosomal protein</keyword>
<dbReference type="EMBL" id="KL584831">
    <property type="protein sequence ID" value="KEQ63611.1"/>
    <property type="molecule type" value="Genomic_DNA"/>
</dbReference>
<dbReference type="Proteomes" id="UP000030672">
    <property type="component" value="Unassembled WGS sequence"/>
</dbReference>
<feature type="non-terminal residue" evidence="8">
    <location>
        <position position="1"/>
    </location>
</feature>
<reference evidence="8 9" key="1">
    <citation type="journal article" date="2014" name="BMC Genomics">
        <title>Genome sequencing of four Aureobasidium pullulans varieties: biotechnological potential, stress tolerance, and description of new species.</title>
        <authorList>
            <person name="Gostin Ar C."/>
            <person name="Ohm R.A."/>
            <person name="Kogej T."/>
            <person name="Sonjak S."/>
            <person name="Turk M."/>
            <person name="Zajc J."/>
            <person name="Zalar P."/>
            <person name="Grube M."/>
            <person name="Sun H."/>
            <person name="Han J."/>
            <person name="Sharma A."/>
            <person name="Chiniquy J."/>
            <person name="Ngan C.Y."/>
            <person name="Lipzen A."/>
            <person name="Barry K."/>
            <person name="Grigoriev I.V."/>
            <person name="Gunde-Cimerman N."/>
        </authorList>
    </citation>
    <scope>NUCLEOTIDE SEQUENCE [LARGE SCALE GENOMIC DNA]</scope>
    <source>
        <strain evidence="8 9">CBS 110374</strain>
    </source>
</reference>
<keyword evidence="4" id="KW-0496">Mitochondrion</keyword>
<dbReference type="HOGENOM" id="CLU_063281_2_1_1"/>
<dbReference type="Pfam" id="PF06984">
    <property type="entry name" value="MRP-L47"/>
    <property type="match status" value="1"/>
</dbReference>
<dbReference type="AlphaFoldDB" id="A0A074WMJ7"/>
<dbReference type="RefSeq" id="XP_040880634.1">
    <property type="nucleotide sequence ID" value="XM_041018654.1"/>
</dbReference>
<dbReference type="GO" id="GO:0005762">
    <property type="term" value="C:mitochondrial large ribosomal subunit"/>
    <property type="evidence" value="ECO:0007669"/>
    <property type="project" value="TreeGrafter"/>
</dbReference>
<proteinExistence type="inferred from homology"/>
<dbReference type="GO" id="GO:0032543">
    <property type="term" value="P:mitochondrial translation"/>
    <property type="evidence" value="ECO:0007669"/>
    <property type="project" value="TreeGrafter"/>
</dbReference>
<dbReference type="PANTHER" id="PTHR21183:SF18">
    <property type="entry name" value="LARGE RIBOSOMAL SUBUNIT PROTEIN UL29M"/>
    <property type="match status" value="1"/>
</dbReference>
<dbReference type="Gene3D" id="6.10.330.20">
    <property type="match status" value="1"/>
</dbReference>
<dbReference type="PANTHER" id="PTHR21183">
    <property type="entry name" value="RIBOSOMAL PROTEIN L47, MITOCHONDRIAL-RELATED"/>
    <property type="match status" value="1"/>
</dbReference>
<name>A0A074WMJ7_AURM1</name>
<evidence type="ECO:0000256" key="2">
    <source>
        <dbReference type="ARBA" id="ARBA00009254"/>
    </source>
</evidence>
<comment type="similarity">
    <text evidence="2">Belongs to the universal ribosomal protein uL29 family.</text>
</comment>
<dbReference type="InterPro" id="IPR038340">
    <property type="entry name" value="MRP-L47_sf"/>
</dbReference>
<sequence>NRNRGVSALRRTGLRPRQTLSVKPEDLPKPVTDSKQRSQVDVDPDHGLWGFFNRDRYPFATPDYDSSHGRAWTIVELRAKDFEDLHKLWWVCVRERNRLATERYARKKAKPGYGDYESEQREYQVKLTQRAIKHVLTERWYAWEDARMLAESDPSVNLFPAEGEPSYTPEQIE</sequence>
<evidence type="ECO:0000256" key="4">
    <source>
        <dbReference type="ARBA" id="ARBA00023128"/>
    </source>
</evidence>
<dbReference type="InterPro" id="IPR010729">
    <property type="entry name" value="Ribosomal_uL29_mit"/>
</dbReference>
<evidence type="ECO:0000256" key="6">
    <source>
        <dbReference type="ARBA" id="ARBA00035289"/>
    </source>
</evidence>
<dbReference type="GO" id="GO:0003735">
    <property type="term" value="F:structural constituent of ribosome"/>
    <property type="evidence" value="ECO:0007669"/>
    <property type="project" value="InterPro"/>
</dbReference>
<evidence type="ECO:0000256" key="1">
    <source>
        <dbReference type="ARBA" id="ARBA00004173"/>
    </source>
</evidence>
<keyword evidence="5" id="KW-0687">Ribonucleoprotein</keyword>
<keyword evidence="9" id="KW-1185">Reference proteome</keyword>
<evidence type="ECO:0000256" key="3">
    <source>
        <dbReference type="ARBA" id="ARBA00022980"/>
    </source>
</evidence>
<feature type="non-terminal residue" evidence="8">
    <location>
        <position position="173"/>
    </location>
</feature>
<protein>
    <recommendedName>
        <fullName evidence="6">Large ribosomal subunit protein uL29m</fullName>
    </recommendedName>
    <alternativeName>
        <fullName evidence="7">54S ribosomal protein L4, mitochondrial</fullName>
    </alternativeName>
</protein>
<comment type="subcellular location">
    <subcellularLocation>
        <location evidence="1">Mitochondrion</location>
    </subcellularLocation>
</comment>
<dbReference type="GeneID" id="63912027"/>